<dbReference type="EMBL" id="FPHP01000031">
    <property type="protein sequence ID" value="SFV75394.1"/>
    <property type="molecule type" value="Genomic_DNA"/>
</dbReference>
<organism evidence="1">
    <name type="scientific">hydrothermal vent metagenome</name>
    <dbReference type="NCBI Taxonomy" id="652676"/>
    <lineage>
        <taxon>unclassified sequences</taxon>
        <taxon>metagenomes</taxon>
        <taxon>ecological metagenomes</taxon>
    </lineage>
</organism>
<protein>
    <submittedName>
        <fullName evidence="1">Uncharacterized protein</fullName>
    </submittedName>
</protein>
<proteinExistence type="predicted"/>
<name>A0A1W1D472_9ZZZZ</name>
<reference evidence="1" key="1">
    <citation type="submission" date="2016-10" db="EMBL/GenBank/DDBJ databases">
        <authorList>
            <person name="de Groot N.N."/>
        </authorList>
    </citation>
    <scope>NUCLEOTIDE SEQUENCE</scope>
</reference>
<gene>
    <name evidence="1" type="ORF">MNB_SM-3-711</name>
</gene>
<sequence>MQTFGKFETNFGDEYLTQHYIYINEKDESREDIKITLKEFEAMLQKKRKTVAGTIFLYNPTLSPIGYNNKTPLAEQGFEFDDNFYELNFNDMMNIFSKSIGDGYRGKLIEIKYLFNLNKANIEPTSILEKFDADLDRYYSNQLTQFDKEKNYHDYKNIRLSGKFVFFAHGHKFDRHHKEIIRYAQNISKQAQKLGKEIAFLYDRNYDIEECKELAYYISPLASGKMKHICVNAFKKAFSTNPPTIQRIVE</sequence>
<evidence type="ECO:0000313" key="1">
    <source>
        <dbReference type="EMBL" id="SFV75394.1"/>
    </source>
</evidence>
<dbReference type="AlphaFoldDB" id="A0A1W1D472"/>
<accession>A0A1W1D472</accession>